<evidence type="ECO:0000313" key="1">
    <source>
        <dbReference type="EMBL" id="GAA5815663.1"/>
    </source>
</evidence>
<reference evidence="1 2" key="1">
    <citation type="submission" date="2024-04" db="EMBL/GenBank/DDBJ databases">
        <title>genome sequences of Mucor flavus KT1a and Helicostylum pulchrum KT1b strains isolated from the surface of a dry-aged beef.</title>
        <authorList>
            <person name="Toyotome T."/>
            <person name="Hosono M."/>
            <person name="Torimaru M."/>
            <person name="Fukuda K."/>
            <person name="Mikami N."/>
        </authorList>
    </citation>
    <scope>NUCLEOTIDE SEQUENCE [LARGE SCALE GENOMIC DNA]</scope>
    <source>
        <strain evidence="1 2">KT1a</strain>
    </source>
</reference>
<comment type="caution">
    <text evidence="1">The sequence shown here is derived from an EMBL/GenBank/DDBJ whole genome shotgun (WGS) entry which is preliminary data.</text>
</comment>
<dbReference type="EMBL" id="BAABUK010000027">
    <property type="protein sequence ID" value="GAA5815663.1"/>
    <property type="molecule type" value="Genomic_DNA"/>
</dbReference>
<dbReference type="Proteomes" id="UP001473302">
    <property type="component" value="Unassembled WGS sequence"/>
</dbReference>
<gene>
    <name evidence="1" type="ORF">MFLAVUS_009176</name>
</gene>
<evidence type="ECO:0008006" key="3">
    <source>
        <dbReference type="Google" id="ProtNLM"/>
    </source>
</evidence>
<evidence type="ECO:0000313" key="2">
    <source>
        <dbReference type="Proteomes" id="UP001473302"/>
    </source>
</evidence>
<keyword evidence="2" id="KW-1185">Reference proteome</keyword>
<name>A0ABP9Z982_9FUNG</name>
<organism evidence="1 2">
    <name type="scientific">Mucor flavus</name>
    <dbReference type="NCBI Taxonomy" id="439312"/>
    <lineage>
        <taxon>Eukaryota</taxon>
        <taxon>Fungi</taxon>
        <taxon>Fungi incertae sedis</taxon>
        <taxon>Mucoromycota</taxon>
        <taxon>Mucoromycotina</taxon>
        <taxon>Mucoromycetes</taxon>
        <taxon>Mucorales</taxon>
        <taxon>Mucorineae</taxon>
        <taxon>Mucoraceae</taxon>
        <taxon>Mucor</taxon>
    </lineage>
</organism>
<proteinExistence type="predicted"/>
<accession>A0ABP9Z982</accession>
<protein>
    <recommendedName>
        <fullName evidence="3">NADH dehydrogenase subunit 9</fullName>
    </recommendedName>
</protein>
<sequence length="191" mass="22354">MNLFKKSSNRFYSLVSTCYSSVKDTIKSYHTYASSYDAHQSEQYAEESNYDSFFIVDVTQSMDKWVSPDNYPARFITFKNAINSVTSSIVYGMFATISSIRTRKKKLFVQKQPEKEMRGAGVDFSLFSTERDPELTFKMEYARSKHRDSFLLKDEKTDFVWGFVRDDFSVKFESTLLPIKPPRGLFRKTNR</sequence>